<dbReference type="Proteomes" id="UP000434172">
    <property type="component" value="Unassembled WGS sequence"/>
</dbReference>
<accession>A0A8H3WLL6</accession>
<evidence type="ECO:0000313" key="2">
    <source>
        <dbReference type="EMBL" id="KAF0329164.1"/>
    </source>
</evidence>
<gene>
    <name evidence="2" type="ORF">GQ607_003473</name>
</gene>
<comment type="caution">
    <text evidence="2">The sequence shown here is derived from an EMBL/GenBank/DDBJ whole genome shotgun (WGS) entry which is preliminary data.</text>
</comment>
<proteinExistence type="predicted"/>
<feature type="region of interest" description="Disordered" evidence="1">
    <location>
        <begin position="1"/>
        <end position="24"/>
    </location>
</feature>
<sequence length="83" mass="8911">MPPSAGPTNGCASASSSRSRSSRFIEQLTRTAHAHPREHGRPVPESVVVVCGDTLACRQLRPGFEDRKCVVSLLSLFGCAARF</sequence>
<evidence type="ECO:0000313" key="3">
    <source>
        <dbReference type="Proteomes" id="UP000434172"/>
    </source>
</evidence>
<keyword evidence="3" id="KW-1185">Reference proteome</keyword>
<evidence type="ECO:0000256" key="1">
    <source>
        <dbReference type="SAM" id="MobiDB-lite"/>
    </source>
</evidence>
<organism evidence="2 3">
    <name type="scientific">Colletotrichum asianum</name>
    <dbReference type="NCBI Taxonomy" id="702518"/>
    <lineage>
        <taxon>Eukaryota</taxon>
        <taxon>Fungi</taxon>
        <taxon>Dikarya</taxon>
        <taxon>Ascomycota</taxon>
        <taxon>Pezizomycotina</taxon>
        <taxon>Sordariomycetes</taxon>
        <taxon>Hypocreomycetidae</taxon>
        <taxon>Glomerellales</taxon>
        <taxon>Glomerellaceae</taxon>
        <taxon>Colletotrichum</taxon>
        <taxon>Colletotrichum gloeosporioides species complex</taxon>
    </lineage>
</organism>
<dbReference type="EMBL" id="WOWK01000013">
    <property type="protein sequence ID" value="KAF0329164.1"/>
    <property type="molecule type" value="Genomic_DNA"/>
</dbReference>
<name>A0A8H3WLL6_9PEZI</name>
<protein>
    <submittedName>
        <fullName evidence="2">Uncharacterized protein</fullName>
    </submittedName>
</protein>
<feature type="compositionally biased region" description="Polar residues" evidence="1">
    <location>
        <begin position="1"/>
        <end position="11"/>
    </location>
</feature>
<reference evidence="2 3" key="1">
    <citation type="submission" date="2019-12" db="EMBL/GenBank/DDBJ databases">
        <title>A genome sequence resource for the geographically widespread anthracnose pathogen Colletotrichum asianum.</title>
        <authorList>
            <person name="Meng Y."/>
        </authorList>
    </citation>
    <scope>NUCLEOTIDE SEQUENCE [LARGE SCALE GENOMIC DNA]</scope>
    <source>
        <strain evidence="2 3">ICMP 18580</strain>
    </source>
</reference>
<dbReference type="AlphaFoldDB" id="A0A8H3WLL6"/>